<dbReference type="Gene3D" id="1.20.5.780">
    <property type="entry name" value="Single helix bin"/>
    <property type="match status" value="1"/>
</dbReference>
<reference evidence="1" key="2">
    <citation type="submission" date="2021-04" db="EMBL/GenBank/DDBJ databases">
        <authorList>
            <person name="Gilroy R."/>
        </authorList>
    </citation>
    <scope>NUCLEOTIDE SEQUENCE</scope>
    <source>
        <strain evidence="1">378</strain>
    </source>
</reference>
<evidence type="ECO:0000313" key="2">
    <source>
        <dbReference type="Proteomes" id="UP000733611"/>
    </source>
</evidence>
<organism evidence="1 2">
    <name type="scientific">Candidatus Anaerobiospirillum pullicola</name>
    <dbReference type="NCBI Taxonomy" id="2838451"/>
    <lineage>
        <taxon>Bacteria</taxon>
        <taxon>Pseudomonadati</taxon>
        <taxon>Pseudomonadota</taxon>
        <taxon>Gammaproteobacteria</taxon>
        <taxon>Aeromonadales</taxon>
        <taxon>Succinivibrionaceae</taxon>
        <taxon>Anaerobiospirillum</taxon>
    </lineage>
</organism>
<dbReference type="AlphaFoldDB" id="A0A948X0H3"/>
<gene>
    <name evidence="1" type="ORF">H9847_00720</name>
</gene>
<sequence>MAAAANLIETSFSHDAFALVVRAAAKKGVTLREFAYSAIYQEAVSTLQPDAEGEVIPVLHLSPEERENLAKILADADSNAELIAAACKRASAIPFREVPAEERL</sequence>
<reference evidence="1" key="1">
    <citation type="journal article" date="2021" name="PeerJ">
        <title>Extensive microbial diversity within the chicken gut microbiome revealed by metagenomics and culture.</title>
        <authorList>
            <person name="Gilroy R."/>
            <person name="Ravi A."/>
            <person name="Getino M."/>
            <person name="Pursley I."/>
            <person name="Horton D.L."/>
            <person name="Alikhan N.F."/>
            <person name="Baker D."/>
            <person name="Gharbi K."/>
            <person name="Hall N."/>
            <person name="Watson M."/>
            <person name="Adriaenssens E.M."/>
            <person name="Foster-Nyarko E."/>
            <person name="Jarju S."/>
            <person name="Secka A."/>
            <person name="Antonio M."/>
            <person name="Oren A."/>
            <person name="Chaudhuri R.R."/>
            <person name="La Ragione R."/>
            <person name="Hildebrand F."/>
            <person name="Pallen M.J."/>
        </authorList>
    </citation>
    <scope>NUCLEOTIDE SEQUENCE</scope>
    <source>
        <strain evidence="1">378</strain>
    </source>
</reference>
<accession>A0A948X0H3</accession>
<dbReference type="EMBL" id="JAHLFE010000013">
    <property type="protein sequence ID" value="MBU3843386.1"/>
    <property type="molecule type" value="Genomic_DNA"/>
</dbReference>
<proteinExistence type="predicted"/>
<name>A0A948X0H3_9GAMM</name>
<dbReference type="Proteomes" id="UP000733611">
    <property type="component" value="Unassembled WGS sequence"/>
</dbReference>
<comment type="caution">
    <text evidence="1">The sequence shown here is derived from an EMBL/GenBank/DDBJ whole genome shotgun (WGS) entry which is preliminary data.</text>
</comment>
<evidence type="ECO:0000313" key="1">
    <source>
        <dbReference type="EMBL" id="MBU3843386.1"/>
    </source>
</evidence>
<protein>
    <submittedName>
        <fullName evidence="1">Uncharacterized protein</fullName>
    </submittedName>
</protein>